<name>A0A1W1H6V8_9BACT</name>
<sequence length="413" mass="47648">MQKNRENRTICVPFVSDNYNTNIKDPSAFRKELDHNIKAYPELFPAGIEFGYELKDIHFSEKLSIFIRRIKVSGLSYTIRPSFVMPYMAGMVDDVENGLFLRKFDVPFWALSHVFGKNPMYWYRLEQSLGRNNLVGTTVRNIESIPKDLGADEKHSWIKGKKTYVATTVGGNCILGTAIATDAGEKALTGAYNNFKYEAQCLNPEYSPRTVNTDGWQWTQNAWTTLFPHTVLIACFLHVYIKIRDRSKKKYRVLFKQVADKMWNCYNAVTKAAFSQRVRRLHEWLLKEVDVPEAILKPIEKLHTNVKCFSIAYDFVGALRTSNMIDRLMKRMDRHLFTTQYFHGNLVSAELNIRGWALIHNFAPSNPLTVKKYVGLQSPAEILNGHRYHDSWLQNLLISASQGGFYKQPLNPL</sequence>
<organism evidence="2 3">
    <name type="scientific">Desulfamplus magnetovallimortis</name>
    <dbReference type="NCBI Taxonomy" id="1246637"/>
    <lineage>
        <taxon>Bacteria</taxon>
        <taxon>Pseudomonadati</taxon>
        <taxon>Thermodesulfobacteriota</taxon>
        <taxon>Desulfobacteria</taxon>
        <taxon>Desulfobacterales</taxon>
        <taxon>Desulfobacteraceae</taxon>
        <taxon>Desulfamplus</taxon>
    </lineage>
</organism>
<keyword evidence="1" id="KW-1133">Transmembrane helix</keyword>
<accession>A0A1W1H6V8</accession>
<keyword evidence="1" id="KW-0472">Membrane</keyword>
<feature type="transmembrane region" description="Helical" evidence="1">
    <location>
        <begin position="222"/>
        <end position="241"/>
    </location>
</feature>
<evidence type="ECO:0000256" key="1">
    <source>
        <dbReference type="SAM" id="Phobius"/>
    </source>
</evidence>
<proteinExistence type="predicted"/>
<dbReference type="EMBL" id="FWEV01000033">
    <property type="protein sequence ID" value="SLM28203.1"/>
    <property type="molecule type" value="Genomic_DNA"/>
</dbReference>
<evidence type="ECO:0000313" key="2">
    <source>
        <dbReference type="EMBL" id="SLM28203.1"/>
    </source>
</evidence>
<keyword evidence="1" id="KW-0812">Transmembrane</keyword>
<gene>
    <name evidence="2" type="ORF">MTBBW1_1280006</name>
</gene>
<evidence type="ECO:0008006" key="4">
    <source>
        <dbReference type="Google" id="ProtNLM"/>
    </source>
</evidence>
<dbReference type="STRING" id="1246637.MTBBW1_1280006"/>
<protein>
    <recommendedName>
        <fullName evidence="4">Transposase</fullName>
    </recommendedName>
</protein>
<reference evidence="2 3" key="1">
    <citation type="submission" date="2017-03" db="EMBL/GenBank/DDBJ databases">
        <authorList>
            <person name="Afonso C.L."/>
            <person name="Miller P.J."/>
            <person name="Scott M.A."/>
            <person name="Spackman E."/>
            <person name="Goraichik I."/>
            <person name="Dimitrov K.M."/>
            <person name="Suarez D.L."/>
            <person name="Swayne D.E."/>
        </authorList>
    </citation>
    <scope>NUCLEOTIDE SEQUENCE [LARGE SCALE GENOMIC DNA]</scope>
    <source>
        <strain evidence="2">PRJEB14757</strain>
    </source>
</reference>
<dbReference type="AlphaFoldDB" id="A0A1W1H6V8"/>
<evidence type="ECO:0000313" key="3">
    <source>
        <dbReference type="Proteomes" id="UP000191931"/>
    </source>
</evidence>
<dbReference type="Proteomes" id="UP000191931">
    <property type="component" value="Unassembled WGS sequence"/>
</dbReference>
<keyword evidence="3" id="KW-1185">Reference proteome</keyword>